<evidence type="ECO:0000313" key="2">
    <source>
        <dbReference type="EMBL" id="QIG72788.1"/>
    </source>
</evidence>
<accession>A0A7S5UYX1</accession>
<feature type="transmembrane region" description="Helical" evidence="1">
    <location>
        <begin position="60"/>
        <end position="81"/>
    </location>
</feature>
<dbReference type="InterPro" id="IPR007427">
    <property type="entry name" value="DUF475"/>
</dbReference>
<dbReference type="Pfam" id="PF04332">
    <property type="entry name" value="DUF475"/>
    <property type="match status" value="1"/>
</dbReference>
<feature type="transmembrane region" description="Helical" evidence="1">
    <location>
        <begin position="311"/>
        <end position="329"/>
    </location>
</feature>
<keyword evidence="1" id="KW-1133">Transmembrane helix</keyword>
<reference evidence="2 3" key="1">
    <citation type="submission" date="2020-01" db="EMBL/GenBank/DDBJ databases">
        <title>Patterns of diversity and host range of bacteriophage communities associated with bean-nodulatin bacteria.</title>
        <authorList>
            <person name="Vann Cauwenberghe J."/>
            <person name="Santamaria R.I."/>
            <person name="Bustos P."/>
            <person name="Juarez S."/>
            <person name="Gonzalez V."/>
        </authorList>
    </citation>
    <scope>NUCLEOTIDE SEQUENCE [LARGE SCALE GENOMIC DNA]</scope>
    <source>
        <strain evidence="3">RHph</strain>
    </source>
</reference>
<keyword evidence="3" id="KW-1185">Reference proteome</keyword>
<dbReference type="EMBL" id="MN988525">
    <property type="protein sequence ID" value="QIG72788.1"/>
    <property type="molecule type" value="Genomic_DNA"/>
</dbReference>
<proteinExistence type="predicted"/>
<evidence type="ECO:0000313" key="3">
    <source>
        <dbReference type="Proteomes" id="UP000655883"/>
    </source>
</evidence>
<name>A0A7S5UYX1_9CAUD</name>
<feature type="transmembrane region" description="Helical" evidence="1">
    <location>
        <begin position="28"/>
        <end position="48"/>
    </location>
</feature>
<keyword evidence="1" id="KW-0812">Transmembrane</keyword>
<feature type="transmembrane region" description="Helical" evidence="1">
    <location>
        <begin position="184"/>
        <end position="201"/>
    </location>
</feature>
<protein>
    <submittedName>
        <fullName evidence="2">DUF475 domain-containing protein</fullName>
    </submittedName>
</protein>
<dbReference type="PANTHER" id="PTHR30238:SF4">
    <property type="entry name" value="SLL1022 PROTEIN"/>
    <property type="match status" value="1"/>
</dbReference>
<feature type="transmembrane region" description="Helical" evidence="1">
    <location>
        <begin position="242"/>
        <end position="266"/>
    </location>
</feature>
<gene>
    <name evidence="2" type="ORF">EVB97_230</name>
</gene>
<dbReference type="PANTHER" id="PTHR30238">
    <property type="entry name" value="MEMBRANE BOUND PREDICTED REDOX MODULATOR"/>
    <property type="match status" value="1"/>
</dbReference>
<sequence length="345" mass="37235">MFKYFGGSFIFAAAALIGLYFFTGNPAALVTAVVLSIVEVAVSFDNAIVNASIMKTMSPFWKKMFVTVGMLFAVGFMRLYFPIQIVSAIGGISLHEAGHLALAEPDQFSHILIESHHIVAGFGGAFLMLVALKYFINAEKDVHWVHAIEAPLASLGKLDEVQVLIVAVVSYILSRYLGDHGTEFFYAALIGIGTHIVVDLIKETLSHIDTFLAKGADVAVKGGLGAFIYLEVLDASFSFDGVIAAFAITNQIAVVAAGLGIGAMFVRSLTLMLDDKDTLTTFRYLESGAFWAIGGLAAFMYISTLVHVSEWIIAGFSAVVILVSFLHSIKANKDEELLQPVLEIH</sequence>
<feature type="transmembrane region" description="Helical" evidence="1">
    <location>
        <begin position="118"/>
        <end position="136"/>
    </location>
</feature>
<organism evidence="2 3">
    <name type="scientific">Rhizobium phage RHph_Y65</name>
    <dbReference type="NCBI Taxonomy" id="2509785"/>
    <lineage>
        <taxon>Viruses</taxon>
        <taxon>Duplodnaviria</taxon>
        <taxon>Heunggongvirae</taxon>
        <taxon>Uroviricota</taxon>
        <taxon>Caudoviricetes</taxon>
        <taxon>Kleczkowskaviridae</taxon>
        <taxon>Cuauhnahuacvirus</taxon>
        <taxon>Cuauhnahuacvirus Y65</taxon>
    </lineage>
</organism>
<feature type="transmembrane region" description="Helical" evidence="1">
    <location>
        <begin position="287"/>
        <end position="305"/>
    </location>
</feature>
<keyword evidence="1" id="KW-0472">Membrane</keyword>
<dbReference type="Proteomes" id="UP000655883">
    <property type="component" value="Segment"/>
</dbReference>
<feature type="transmembrane region" description="Helical" evidence="1">
    <location>
        <begin position="5"/>
        <end position="22"/>
    </location>
</feature>
<evidence type="ECO:0000256" key="1">
    <source>
        <dbReference type="SAM" id="Phobius"/>
    </source>
</evidence>